<dbReference type="RefSeq" id="WP_067447144.1">
    <property type="nucleotide sequence ID" value="NZ_SMFR01000002.1"/>
</dbReference>
<dbReference type="EMBL" id="SMFR01000002">
    <property type="protein sequence ID" value="TCJ97694.1"/>
    <property type="molecule type" value="Genomic_DNA"/>
</dbReference>
<name>A0A4R1FV23_9NOCA</name>
<evidence type="ECO:0000313" key="1">
    <source>
        <dbReference type="EMBL" id="TCJ97694.1"/>
    </source>
</evidence>
<dbReference type="Proteomes" id="UP000294856">
    <property type="component" value="Unassembled WGS sequence"/>
</dbReference>
<dbReference type="OrthoDB" id="4558879at2"/>
<keyword evidence="2" id="KW-1185">Reference proteome</keyword>
<sequence length="133" mass="14010">MKHRAGYQITVPTGALGELIDAVHELAVGPPAPTWRTGNVTYLGRPCVRDRPVPATDRCGHAVAAIALTQRNCPTVDVVFAITEAVAYAEFLCRSGHDAKSPDLVRLRGLVSTTAAALTARGIPATADPIADR</sequence>
<protein>
    <submittedName>
        <fullName evidence="1">Uncharacterized protein</fullName>
    </submittedName>
</protein>
<comment type="caution">
    <text evidence="1">The sequence shown here is derived from an EMBL/GenBank/DDBJ whole genome shotgun (WGS) entry which is preliminary data.</text>
</comment>
<evidence type="ECO:0000313" key="2">
    <source>
        <dbReference type="Proteomes" id="UP000294856"/>
    </source>
</evidence>
<organism evidence="1 2">
    <name type="scientific">Nocardia alba</name>
    <dbReference type="NCBI Taxonomy" id="225051"/>
    <lineage>
        <taxon>Bacteria</taxon>
        <taxon>Bacillati</taxon>
        <taxon>Actinomycetota</taxon>
        <taxon>Actinomycetes</taxon>
        <taxon>Mycobacteriales</taxon>
        <taxon>Nocardiaceae</taxon>
        <taxon>Nocardia</taxon>
    </lineage>
</organism>
<dbReference type="AlphaFoldDB" id="A0A4R1FV23"/>
<reference evidence="1 2" key="1">
    <citation type="submission" date="2019-03" db="EMBL/GenBank/DDBJ databases">
        <title>Genomic Encyclopedia of Type Strains, Phase IV (KMG-IV): sequencing the most valuable type-strain genomes for metagenomic binning, comparative biology and taxonomic classification.</title>
        <authorList>
            <person name="Goeker M."/>
        </authorList>
    </citation>
    <scope>NUCLEOTIDE SEQUENCE [LARGE SCALE GENOMIC DNA]</scope>
    <source>
        <strain evidence="1 2">DSM 44684</strain>
    </source>
</reference>
<proteinExistence type="predicted"/>
<dbReference type="STRING" id="1210063.GCA_001612665_01399"/>
<accession>A0A4R1FV23</accession>
<gene>
    <name evidence="1" type="ORF">DFR71_3742</name>
</gene>